<dbReference type="GO" id="GO:0042840">
    <property type="term" value="P:D-glucuronate catabolic process"/>
    <property type="evidence" value="ECO:0007669"/>
    <property type="project" value="TreeGrafter"/>
</dbReference>
<comment type="pathway">
    <text evidence="7">Carbohydrate acid metabolism; 2-dehydro-3-deoxy-D-gluconate degradation; D-glyceraldehyde 3-phosphate and pyruvate from 2-dehydro-3-deoxy-D-gluconate: step 1/2.</text>
</comment>
<evidence type="ECO:0000256" key="4">
    <source>
        <dbReference type="ARBA" id="ARBA00022777"/>
    </source>
</evidence>
<dbReference type="PANTHER" id="PTHR43085:SF15">
    <property type="entry name" value="2-DEHYDRO-3-DEOXYGLUCONOKINASE"/>
    <property type="match status" value="1"/>
</dbReference>
<evidence type="ECO:0000256" key="5">
    <source>
        <dbReference type="ARBA" id="ARBA00022840"/>
    </source>
</evidence>
<dbReference type="PROSITE" id="PS00584">
    <property type="entry name" value="PFKB_KINASES_2"/>
    <property type="match status" value="1"/>
</dbReference>
<dbReference type="Gene3D" id="3.40.1190.20">
    <property type="match status" value="1"/>
</dbReference>
<evidence type="ECO:0000256" key="13">
    <source>
        <dbReference type="ARBA" id="ARBA00075711"/>
    </source>
</evidence>
<dbReference type="SUPFAM" id="SSF53613">
    <property type="entry name" value="Ribokinase-like"/>
    <property type="match status" value="1"/>
</dbReference>
<dbReference type="InterPro" id="IPR002173">
    <property type="entry name" value="Carboh/pur_kinase_PfkB_CS"/>
</dbReference>
<dbReference type="AlphaFoldDB" id="A0A411PHY1"/>
<dbReference type="RefSeq" id="WP_130599651.1">
    <property type="nucleotide sequence ID" value="NZ_CP036200.1"/>
</dbReference>
<gene>
    <name evidence="16" type="ORF">EXU30_09970</name>
</gene>
<evidence type="ECO:0000256" key="6">
    <source>
        <dbReference type="ARBA" id="ARBA00023277"/>
    </source>
</evidence>
<evidence type="ECO:0000313" key="17">
    <source>
        <dbReference type="Proteomes" id="UP000291106"/>
    </source>
</evidence>
<comment type="function">
    <text evidence="10">Catalyzes the phosphorylation of 2-keto-3-deoxygluconate (KDG) to produce 2-keto-3-deoxy-6-phosphogluconate (KDPG).</text>
</comment>
<evidence type="ECO:0000256" key="10">
    <source>
        <dbReference type="ARBA" id="ARBA00054997"/>
    </source>
</evidence>
<proteinExistence type="inferred from homology"/>
<keyword evidence="4 16" id="KW-0418">Kinase</keyword>
<evidence type="ECO:0000256" key="9">
    <source>
        <dbReference type="ARBA" id="ARBA00050729"/>
    </source>
</evidence>
<dbReference type="FunFam" id="3.40.1190.20:FF:000011">
    <property type="entry name" value="2-dehydro-3-deoxygluconokinase, putative"/>
    <property type="match status" value="1"/>
</dbReference>
<keyword evidence="3" id="KW-0547">Nucleotide-binding</keyword>
<evidence type="ECO:0000256" key="12">
    <source>
        <dbReference type="ARBA" id="ARBA00067931"/>
    </source>
</evidence>
<evidence type="ECO:0000256" key="11">
    <source>
        <dbReference type="ARBA" id="ARBA00066369"/>
    </source>
</evidence>
<dbReference type="InterPro" id="IPR011611">
    <property type="entry name" value="PfkB_dom"/>
</dbReference>
<evidence type="ECO:0000313" key="16">
    <source>
        <dbReference type="EMBL" id="QBF82982.1"/>
    </source>
</evidence>
<organism evidence="16 17">
    <name type="scientific">Shewanella maritima</name>
    <dbReference type="NCBI Taxonomy" id="2520507"/>
    <lineage>
        <taxon>Bacteria</taxon>
        <taxon>Pseudomonadati</taxon>
        <taxon>Pseudomonadota</taxon>
        <taxon>Gammaproteobacteria</taxon>
        <taxon>Alteromonadales</taxon>
        <taxon>Shewanellaceae</taxon>
        <taxon>Shewanella</taxon>
    </lineage>
</organism>
<dbReference type="GO" id="GO:0005829">
    <property type="term" value="C:cytosol"/>
    <property type="evidence" value="ECO:0007669"/>
    <property type="project" value="TreeGrafter"/>
</dbReference>
<evidence type="ECO:0000256" key="2">
    <source>
        <dbReference type="ARBA" id="ARBA00022679"/>
    </source>
</evidence>
<dbReference type="GO" id="GO:0008673">
    <property type="term" value="F:2-dehydro-3-deoxygluconokinase activity"/>
    <property type="evidence" value="ECO:0007669"/>
    <property type="project" value="UniProtKB-EC"/>
</dbReference>
<evidence type="ECO:0000256" key="3">
    <source>
        <dbReference type="ARBA" id="ARBA00022741"/>
    </source>
</evidence>
<dbReference type="InterPro" id="IPR050306">
    <property type="entry name" value="PfkB_Carbo_kinase"/>
</dbReference>
<dbReference type="EMBL" id="CP036200">
    <property type="protein sequence ID" value="QBF82982.1"/>
    <property type="molecule type" value="Genomic_DNA"/>
</dbReference>
<evidence type="ECO:0000259" key="15">
    <source>
        <dbReference type="Pfam" id="PF00294"/>
    </source>
</evidence>
<keyword evidence="17" id="KW-1185">Reference proteome</keyword>
<keyword evidence="5" id="KW-0067">ATP-binding</keyword>
<dbReference type="KEGG" id="smai:EXU30_09970"/>
<comment type="similarity">
    <text evidence="1">Belongs to the carbohydrate kinase PfkB family.</text>
</comment>
<keyword evidence="6" id="KW-0119">Carbohydrate metabolism</keyword>
<dbReference type="EC" id="2.7.1.45" evidence="11"/>
<dbReference type="OrthoDB" id="9776822at2"/>
<dbReference type="GO" id="GO:0019698">
    <property type="term" value="P:D-galacturonate catabolic process"/>
    <property type="evidence" value="ECO:0007669"/>
    <property type="project" value="TreeGrafter"/>
</dbReference>
<accession>A0A411PHY1</accession>
<keyword evidence="2" id="KW-0808">Transferase</keyword>
<dbReference type="Proteomes" id="UP000291106">
    <property type="component" value="Chromosome"/>
</dbReference>
<evidence type="ECO:0000256" key="8">
    <source>
        <dbReference type="ARBA" id="ARBA00044254"/>
    </source>
</evidence>
<evidence type="ECO:0000256" key="14">
    <source>
        <dbReference type="ARBA" id="ARBA00080545"/>
    </source>
</evidence>
<evidence type="ECO:0000256" key="7">
    <source>
        <dbReference type="ARBA" id="ARBA00043951"/>
    </source>
</evidence>
<dbReference type="InterPro" id="IPR029056">
    <property type="entry name" value="Ribokinase-like"/>
</dbReference>
<dbReference type="PANTHER" id="PTHR43085">
    <property type="entry name" value="HEXOKINASE FAMILY MEMBER"/>
    <property type="match status" value="1"/>
</dbReference>
<feature type="domain" description="Carbohydrate kinase PfkB" evidence="15">
    <location>
        <begin position="8"/>
        <end position="299"/>
    </location>
</feature>
<protein>
    <recommendedName>
        <fullName evidence="12">2-dehydro-3-deoxygluconokinase</fullName>
        <ecNumber evidence="11">2.7.1.45</ecNumber>
    </recommendedName>
    <alternativeName>
        <fullName evidence="13">2-keto-3-deoxygluconokinase</fullName>
    </alternativeName>
    <alternativeName>
        <fullName evidence="14">3-deoxy-2-oxo-D-gluconate kinase</fullName>
    </alternativeName>
    <alternativeName>
        <fullName evidence="8">KDG kinase</fullName>
    </alternativeName>
</protein>
<dbReference type="GO" id="GO:0006974">
    <property type="term" value="P:DNA damage response"/>
    <property type="evidence" value="ECO:0007669"/>
    <property type="project" value="TreeGrafter"/>
</dbReference>
<reference evidence="16 17" key="1">
    <citation type="submission" date="2019-02" db="EMBL/GenBank/DDBJ databases">
        <title>Shewanella sp. D4-2 isolated from Dokdo Island.</title>
        <authorList>
            <person name="Baek K."/>
        </authorList>
    </citation>
    <scope>NUCLEOTIDE SEQUENCE [LARGE SCALE GENOMIC DNA]</scope>
    <source>
        <strain evidence="16 17">D4-2</strain>
    </source>
</reference>
<comment type="catalytic activity">
    <reaction evidence="9">
        <text>2-dehydro-3-deoxy-D-gluconate + ATP = 2-dehydro-3-deoxy-6-phospho-D-gluconate + ADP + H(+)</text>
        <dbReference type="Rhea" id="RHEA:14797"/>
        <dbReference type="ChEBI" id="CHEBI:15378"/>
        <dbReference type="ChEBI" id="CHEBI:30616"/>
        <dbReference type="ChEBI" id="CHEBI:57569"/>
        <dbReference type="ChEBI" id="CHEBI:57990"/>
        <dbReference type="ChEBI" id="CHEBI:456216"/>
        <dbReference type="EC" id="2.7.1.45"/>
    </reaction>
</comment>
<name>A0A411PHY1_9GAMM</name>
<sequence length="307" mass="33854">MSMLKVGIIGECMVELQQRDGELAQNFGGDTLNTAVYLSRLTQGEAMSISYFTGLGQDFFSQEMLSTWQQEGIDTQHVQVMEDRLPGLYAIEVDETGERSFHYWRNEAAAKFWLEQASQELLNELSQFDVLYLSGISLAILTEQSRQVLFDVLAKCKANGGKVVFDNNYRPRLWDSKAQAQQNYLKMLALTDIGLLTFEDEEALFGDSEIDQCLARSFEAGVTEVVIKRGAQECIIATQESQISVPATLVEKVVDTTSAGDSFAAGYMAKRLLGGDASIAAQTGHRLAGIVIQHKGAIIDKALMPQA</sequence>
<evidence type="ECO:0000256" key="1">
    <source>
        <dbReference type="ARBA" id="ARBA00010688"/>
    </source>
</evidence>
<dbReference type="GO" id="GO:0005524">
    <property type="term" value="F:ATP binding"/>
    <property type="evidence" value="ECO:0007669"/>
    <property type="project" value="UniProtKB-KW"/>
</dbReference>
<dbReference type="CDD" id="cd01166">
    <property type="entry name" value="KdgK"/>
    <property type="match status" value="1"/>
</dbReference>
<dbReference type="Pfam" id="PF00294">
    <property type="entry name" value="PfkB"/>
    <property type="match status" value="1"/>
</dbReference>